<accession>A0ABD2VSP0</accession>
<dbReference type="PANTHER" id="PTHR12353:SF31">
    <property type="entry name" value="LD44824P"/>
    <property type="match status" value="1"/>
</dbReference>
<dbReference type="Proteomes" id="UP001627154">
    <property type="component" value="Unassembled WGS sequence"/>
</dbReference>
<feature type="region of interest" description="Disordered" evidence="2">
    <location>
        <begin position="195"/>
        <end position="257"/>
    </location>
</feature>
<dbReference type="AlphaFoldDB" id="A0ABD2VSP0"/>
<evidence type="ECO:0000313" key="4">
    <source>
        <dbReference type="Proteomes" id="UP001627154"/>
    </source>
</evidence>
<name>A0ABD2VSP0_9HYME</name>
<feature type="region of interest" description="Disordered" evidence="2">
    <location>
        <begin position="300"/>
        <end position="319"/>
    </location>
</feature>
<feature type="compositionally biased region" description="Polar residues" evidence="2">
    <location>
        <begin position="431"/>
        <end position="440"/>
    </location>
</feature>
<feature type="compositionally biased region" description="Basic and acidic residues" evidence="2">
    <location>
        <begin position="36"/>
        <end position="49"/>
    </location>
</feature>
<feature type="compositionally biased region" description="Polar residues" evidence="2">
    <location>
        <begin position="245"/>
        <end position="255"/>
    </location>
</feature>
<comment type="caution">
    <text evidence="3">The sequence shown here is derived from an EMBL/GenBank/DDBJ whole genome shotgun (WGS) entry which is preliminary data.</text>
</comment>
<keyword evidence="4" id="KW-1185">Reference proteome</keyword>
<evidence type="ECO:0000256" key="1">
    <source>
        <dbReference type="ARBA" id="ARBA00008839"/>
    </source>
</evidence>
<feature type="compositionally biased region" description="Low complexity" evidence="2">
    <location>
        <begin position="796"/>
        <end position="807"/>
    </location>
</feature>
<feature type="region of interest" description="Disordered" evidence="2">
    <location>
        <begin position="778"/>
        <end position="847"/>
    </location>
</feature>
<proteinExistence type="inferred from homology"/>
<comment type="similarity">
    <text evidence="1">Belongs to the SAPAP family.</text>
</comment>
<feature type="compositionally biased region" description="Basic and acidic residues" evidence="2">
    <location>
        <begin position="158"/>
        <end position="168"/>
    </location>
</feature>
<evidence type="ECO:0000313" key="3">
    <source>
        <dbReference type="EMBL" id="KAL3383568.1"/>
    </source>
</evidence>
<reference evidence="3 4" key="1">
    <citation type="journal article" date="2024" name="bioRxiv">
        <title>A reference genome for Trichogramma kaykai: A tiny desert-dwelling parasitoid wasp with competing sex-ratio distorters.</title>
        <authorList>
            <person name="Culotta J."/>
            <person name="Lindsey A.R."/>
        </authorList>
    </citation>
    <scope>NUCLEOTIDE SEQUENCE [LARGE SCALE GENOMIC DNA]</scope>
    <source>
        <strain evidence="3 4">KSX58</strain>
    </source>
</reference>
<dbReference type="PANTHER" id="PTHR12353">
    <property type="entry name" value="DISKS LARGE-ASSOCIATED PROTEIN DAP SAP90/PSD-95-ASSOCIATED PROTEIN"/>
    <property type="match status" value="1"/>
</dbReference>
<dbReference type="EMBL" id="JBJJXI010000189">
    <property type="protein sequence ID" value="KAL3383568.1"/>
    <property type="molecule type" value="Genomic_DNA"/>
</dbReference>
<feature type="compositionally biased region" description="Basic and acidic residues" evidence="2">
    <location>
        <begin position="809"/>
        <end position="826"/>
    </location>
</feature>
<dbReference type="Pfam" id="PF03359">
    <property type="entry name" value="GKAP"/>
    <property type="match status" value="1"/>
</dbReference>
<feature type="compositionally biased region" description="Low complexity" evidence="2">
    <location>
        <begin position="511"/>
        <end position="527"/>
    </location>
</feature>
<feature type="region of interest" description="Disordered" evidence="2">
    <location>
        <begin position="36"/>
        <end position="183"/>
    </location>
</feature>
<gene>
    <name evidence="3" type="ORF">TKK_020554</name>
</gene>
<feature type="compositionally biased region" description="Low complexity" evidence="2">
    <location>
        <begin position="197"/>
        <end position="229"/>
    </location>
</feature>
<protein>
    <recommendedName>
        <fullName evidence="5">Disks large-associated protein 1</fullName>
    </recommendedName>
</protein>
<feature type="region of interest" description="Disordered" evidence="2">
    <location>
        <begin position="431"/>
        <end position="455"/>
    </location>
</feature>
<dbReference type="InterPro" id="IPR005026">
    <property type="entry name" value="SAPAP"/>
</dbReference>
<feature type="region of interest" description="Disordered" evidence="2">
    <location>
        <begin position="505"/>
        <end position="534"/>
    </location>
</feature>
<sequence length="847" mass="93577">MPLIESGTYTVNRRKPDNTLPKKLSKFSVWKHWRRSVHEERASPEELNRSEVAGLLTPPESRLVSCGNGSGARRSRPHSLAVQPLNYQRLDPDSVQQPPPPHHQAAKEVASSQATKIIANKSNNNNTNNCNRNRKNKSDKSAHRKMTSQESIGSCSLDVEKSASERSGSHQHHHDNKEITAGSLSEKTLHSLSLSCNGDRANSNQNNANNNIINGNASDNNRSSNNNNSDTRGQSALSNGHAKNEQQSNGHIQQEQPDDLVDGDQQLTTSKKPSYLGLACSINGYTNITCYDSKLREGFRSRDASPGASRLITRDSRPHDNLYSHQSYLTVSGNKSISPLAMDRNQHNGFSNGFRESKYKLETTTTTITNSGTSTTRTQHVEEGYSEVDRGLSNLNHSIDSYNPVCSNSPKKRINSPVASRVHAYNQQNASFSSVTSSSPKLPVKNGSHNASFNDSSILNGSSDGDYGMLNCSSGSEKSFIQQRVERLYGPGALAQGFFFKRSSTGSPRLNTSDVSNNSSNKSNNNNLIEEANDEESLRTLPVLRHLRPEFRAQLPVVSPRKATDGTEQIIKPLKRLSVAENTETKKVSTKGTPEKVAAPADIMQNEKSISVMTNSMQNTDQLPAAPKVVLPAAEIAESSSICVKDDNFEKNVPVKDGHYFMNLLNMERDRLISLAESAEKELDSNTETELPEEAAGKLRSAAGKARLLATQKMKQFEGLCQKNINQEPGEEFPTTSEDLAGFWDMVSLQVVQVHEMFKLLEQSRQAQWKEIVPEIKPIPATPLNGNTKRRYQTPASKSKSSASASARKARETRDQTRRQLIEEKRRAMRSLNTNNAENVEIFVPES</sequence>
<evidence type="ECO:0008006" key="5">
    <source>
        <dbReference type="Google" id="ProtNLM"/>
    </source>
</evidence>
<organism evidence="3 4">
    <name type="scientific">Trichogramma kaykai</name>
    <dbReference type="NCBI Taxonomy" id="54128"/>
    <lineage>
        <taxon>Eukaryota</taxon>
        <taxon>Metazoa</taxon>
        <taxon>Ecdysozoa</taxon>
        <taxon>Arthropoda</taxon>
        <taxon>Hexapoda</taxon>
        <taxon>Insecta</taxon>
        <taxon>Pterygota</taxon>
        <taxon>Neoptera</taxon>
        <taxon>Endopterygota</taxon>
        <taxon>Hymenoptera</taxon>
        <taxon>Apocrita</taxon>
        <taxon>Proctotrupomorpha</taxon>
        <taxon>Chalcidoidea</taxon>
        <taxon>Trichogrammatidae</taxon>
        <taxon>Trichogramma</taxon>
    </lineage>
</organism>
<feature type="compositionally biased region" description="Low complexity" evidence="2">
    <location>
        <begin position="114"/>
        <end position="131"/>
    </location>
</feature>
<evidence type="ECO:0000256" key="2">
    <source>
        <dbReference type="SAM" id="MobiDB-lite"/>
    </source>
</evidence>